<name>A0ABT5R227_9GAMM</name>
<accession>A0ABT5R227</accession>
<keyword evidence="3" id="KW-1185">Reference proteome</keyword>
<gene>
    <name evidence="2" type="ORF">LRP50_14420</name>
</gene>
<reference evidence="2" key="1">
    <citation type="submission" date="2021-12" db="EMBL/GenBank/DDBJ databases">
        <title>Enterovibrio ZSDZ35 sp. nov. and Enterovibrio ZSDZ42 sp. nov., isolated from coastal seawater in Qingdao.</title>
        <authorList>
            <person name="Zhang P."/>
        </authorList>
    </citation>
    <scope>NUCLEOTIDE SEQUENCE</scope>
    <source>
        <strain evidence="2">ZSDZ42</strain>
    </source>
</reference>
<dbReference type="RefSeq" id="WP_274165161.1">
    <property type="nucleotide sequence ID" value="NZ_JAJUBC010000016.1"/>
</dbReference>
<proteinExistence type="predicted"/>
<organism evidence="2 3">
    <name type="scientific">Enterovibrio gelatinilyticus</name>
    <dbReference type="NCBI Taxonomy" id="2899819"/>
    <lineage>
        <taxon>Bacteria</taxon>
        <taxon>Pseudomonadati</taxon>
        <taxon>Pseudomonadota</taxon>
        <taxon>Gammaproteobacteria</taxon>
        <taxon>Vibrionales</taxon>
        <taxon>Vibrionaceae</taxon>
        <taxon>Enterovibrio</taxon>
    </lineage>
</organism>
<feature type="region of interest" description="Disordered" evidence="1">
    <location>
        <begin position="191"/>
        <end position="226"/>
    </location>
</feature>
<dbReference type="Proteomes" id="UP001149400">
    <property type="component" value="Unassembled WGS sequence"/>
</dbReference>
<comment type="caution">
    <text evidence="2">The sequence shown here is derived from an EMBL/GenBank/DDBJ whole genome shotgun (WGS) entry which is preliminary data.</text>
</comment>
<evidence type="ECO:0000313" key="2">
    <source>
        <dbReference type="EMBL" id="MDD1794331.1"/>
    </source>
</evidence>
<protein>
    <submittedName>
        <fullName evidence="2">Uncharacterized protein</fullName>
    </submittedName>
</protein>
<evidence type="ECO:0000256" key="1">
    <source>
        <dbReference type="SAM" id="MobiDB-lite"/>
    </source>
</evidence>
<evidence type="ECO:0000313" key="3">
    <source>
        <dbReference type="Proteomes" id="UP001149400"/>
    </source>
</evidence>
<sequence length="283" mass="31953">MVGEVKIAFAKKILTDEIVCIDDVEQGLKCDCICLSCGTQVVARHGKVNAHCFAHITDNDLKTQVLCSYSPETSLALLIRQELVKLNSIDVFDYEEAFEYTLKVNTWELDVQSEYGTVDIIGTTDMGHRIGIYVPFPGSEKIPLIDRDFHLQRWIRVKSSPLLDCQSTEGIANMLRQHAKLYRELQLPPSENHLGSNSAPIPENTDGDIPPPPKTTPEVDLSPPEGNSTLRQSCECQLCFQYYVPMTKKICKHCVSKHVGKEFKNIRELYKAFDQGWRPKPIA</sequence>
<dbReference type="EMBL" id="JAJUBC010000016">
    <property type="protein sequence ID" value="MDD1794331.1"/>
    <property type="molecule type" value="Genomic_DNA"/>
</dbReference>